<dbReference type="EMBL" id="SRLO01000750">
    <property type="protein sequence ID" value="TNN47271.1"/>
    <property type="molecule type" value="Genomic_DNA"/>
</dbReference>
<reference evidence="1 2" key="1">
    <citation type="submission" date="2019-03" db="EMBL/GenBank/DDBJ databases">
        <title>First draft genome of Liparis tanakae, snailfish: a comprehensive survey of snailfish specific genes.</title>
        <authorList>
            <person name="Kim W."/>
            <person name="Song I."/>
            <person name="Jeong J.-H."/>
            <person name="Kim D."/>
            <person name="Kim S."/>
            <person name="Ryu S."/>
            <person name="Song J.Y."/>
            <person name="Lee S.K."/>
        </authorList>
    </citation>
    <scope>NUCLEOTIDE SEQUENCE [LARGE SCALE GENOMIC DNA]</scope>
    <source>
        <tissue evidence="1">Muscle</tissue>
    </source>
</reference>
<accession>A0A4Z2G1Z1</accession>
<name>A0A4Z2G1Z1_9TELE</name>
<sequence length="149" mass="16130">MSFMKHSMLSGRSEELALISFLSFSHSCCSRTSAREVLDQDVVEGLPAQLGVEGRGQDLREEAAVEESFILGAQMDTWYPEWPTSTNTTLRGFSSAAGRRPSEGNGLTEMTQSATGFFSALSAVSFSLVSSMPVTCSMLNTLSSSMYMI</sequence>
<protein>
    <submittedName>
        <fullName evidence="1">Uncharacterized protein</fullName>
    </submittedName>
</protein>
<comment type="caution">
    <text evidence="1">The sequence shown here is derived from an EMBL/GenBank/DDBJ whole genome shotgun (WGS) entry which is preliminary data.</text>
</comment>
<gene>
    <name evidence="1" type="ORF">EYF80_042537</name>
</gene>
<evidence type="ECO:0000313" key="1">
    <source>
        <dbReference type="EMBL" id="TNN47271.1"/>
    </source>
</evidence>
<proteinExistence type="predicted"/>
<dbReference type="AlphaFoldDB" id="A0A4Z2G1Z1"/>
<keyword evidence="2" id="KW-1185">Reference proteome</keyword>
<organism evidence="1 2">
    <name type="scientific">Liparis tanakae</name>
    <name type="common">Tanaka's snailfish</name>
    <dbReference type="NCBI Taxonomy" id="230148"/>
    <lineage>
        <taxon>Eukaryota</taxon>
        <taxon>Metazoa</taxon>
        <taxon>Chordata</taxon>
        <taxon>Craniata</taxon>
        <taxon>Vertebrata</taxon>
        <taxon>Euteleostomi</taxon>
        <taxon>Actinopterygii</taxon>
        <taxon>Neopterygii</taxon>
        <taxon>Teleostei</taxon>
        <taxon>Neoteleostei</taxon>
        <taxon>Acanthomorphata</taxon>
        <taxon>Eupercaria</taxon>
        <taxon>Perciformes</taxon>
        <taxon>Cottioidei</taxon>
        <taxon>Cottales</taxon>
        <taxon>Liparidae</taxon>
        <taxon>Liparis</taxon>
    </lineage>
</organism>
<dbReference type="Proteomes" id="UP000314294">
    <property type="component" value="Unassembled WGS sequence"/>
</dbReference>
<evidence type="ECO:0000313" key="2">
    <source>
        <dbReference type="Proteomes" id="UP000314294"/>
    </source>
</evidence>